<dbReference type="EMBL" id="WEGJ01000001">
    <property type="protein sequence ID" value="MQY09953.1"/>
    <property type="molecule type" value="Genomic_DNA"/>
</dbReference>
<reference evidence="5 6" key="1">
    <citation type="submission" date="2019-10" db="EMBL/GenBank/DDBJ databases">
        <title>Streptomyces smaragdinus sp. nov. and Streptomyces fabii sp. nov., isolated from the gut of fungus growing-termite Macrotermes natalensis.</title>
        <authorList>
            <person name="Schwitalla J."/>
            <person name="Benndorf R."/>
            <person name="Martin K."/>
            <person name="De Beer W."/>
            <person name="Kaster A.-K."/>
            <person name="Vollmers J."/>
            <person name="Poulsen M."/>
            <person name="Beemelmanns C."/>
        </authorList>
    </citation>
    <scope>NUCLEOTIDE SEQUENCE [LARGE SCALE GENOMIC DNA]</scope>
    <source>
        <strain evidence="5 6">RB5</strain>
    </source>
</reference>
<dbReference type="SUPFAM" id="SSF51905">
    <property type="entry name" value="FAD/NAD(P)-binding domain"/>
    <property type="match status" value="1"/>
</dbReference>
<dbReference type="PRINTS" id="PR00469">
    <property type="entry name" value="PNDRDTASEII"/>
</dbReference>
<evidence type="ECO:0000313" key="5">
    <source>
        <dbReference type="EMBL" id="MQY09953.1"/>
    </source>
</evidence>
<dbReference type="InterPro" id="IPR023753">
    <property type="entry name" value="FAD/NAD-binding_dom"/>
</dbReference>
<dbReference type="InterPro" id="IPR050097">
    <property type="entry name" value="Ferredoxin-NADP_redctase_2"/>
</dbReference>
<comment type="catalytic activity">
    <reaction evidence="3">
        <text>[thioredoxin]-dithiol + NADP(+) = [thioredoxin]-disulfide + NADPH + H(+)</text>
        <dbReference type="Rhea" id="RHEA:20345"/>
        <dbReference type="Rhea" id="RHEA-COMP:10698"/>
        <dbReference type="Rhea" id="RHEA-COMP:10700"/>
        <dbReference type="ChEBI" id="CHEBI:15378"/>
        <dbReference type="ChEBI" id="CHEBI:29950"/>
        <dbReference type="ChEBI" id="CHEBI:50058"/>
        <dbReference type="ChEBI" id="CHEBI:57783"/>
        <dbReference type="ChEBI" id="CHEBI:58349"/>
        <dbReference type="EC" id="1.8.1.9"/>
    </reaction>
</comment>
<gene>
    <name evidence="5" type="primary">trxB_1</name>
    <name evidence="5" type="ORF">SRB5_00570</name>
</gene>
<name>A0A7K0C989_9ACTN</name>
<dbReference type="GO" id="GO:0004791">
    <property type="term" value="F:thioredoxin-disulfide reductase (NADPH) activity"/>
    <property type="evidence" value="ECO:0007669"/>
    <property type="project" value="UniProtKB-EC"/>
</dbReference>
<feature type="domain" description="FAD/NAD(P)-binding" evidence="4">
    <location>
        <begin position="18"/>
        <end position="310"/>
    </location>
</feature>
<evidence type="ECO:0000256" key="1">
    <source>
        <dbReference type="ARBA" id="ARBA00022630"/>
    </source>
</evidence>
<dbReference type="RefSeq" id="WP_153449353.1">
    <property type="nucleotide sequence ID" value="NZ_WEGJ01000001.1"/>
</dbReference>
<keyword evidence="6" id="KW-1185">Reference proteome</keyword>
<dbReference type="PRINTS" id="PR00368">
    <property type="entry name" value="FADPNR"/>
</dbReference>
<evidence type="ECO:0000259" key="4">
    <source>
        <dbReference type="Pfam" id="PF07992"/>
    </source>
</evidence>
<dbReference type="OrthoDB" id="9806179at2"/>
<dbReference type="Proteomes" id="UP000466345">
    <property type="component" value="Unassembled WGS sequence"/>
</dbReference>
<evidence type="ECO:0000256" key="3">
    <source>
        <dbReference type="ARBA" id="ARBA00048132"/>
    </source>
</evidence>
<comment type="caution">
    <text evidence="5">The sequence shown here is derived from an EMBL/GenBank/DDBJ whole genome shotgun (WGS) entry which is preliminary data.</text>
</comment>
<dbReference type="PANTHER" id="PTHR48105">
    <property type="entry name" value="THIOREDOXIN REDUCTASE 1-RELATED-RELATED"/>
    <property type="match status" value="1"/>
</dbReference>
<keyword evidence="1" id="KW-0285">Flavoprotein</keyword>
<protein>
    <submittedName>
        <fullName evidence="5">Thioredoxin reductase</fullName>
        <ecNumber evidence="5">1.8.1.9</ecNumber>
    </submittedName>
</protein>
<organism evidence="5 6">
    <name type="scientific">Streptomyces smaragdinus</name>
    <dbReference type="NCBI Taxonomy" id="2585196"/>
    <lineage>
        <taxon>Bacteria</taxon>
        <taxon>Bacillati</taxon>
        <taxon>Actinomycetota</taxon>
        <taxon>Actinomycetes</taxon>
        <taxon>Kitasatosporales</taxon>
        <taxon>Streptomycetaceae</taxon>
        <taxon>Streptomyces</taxon>
    </lineage>
</organism>
<accession>A0A7K0C989</accession>
<sequence>MSIWANVAPPPELPDAVDAVVVGGGPAGCTAGLYLARACADTLVLAGTAPGGQLVDTGAVENYPGFPDGIDGPDLMARMREQTERAGARVLTEDAEAIRYATDGGPHEIVTARGTVRTRAVVLATGSEPRRLGLPGEQELGAGGGVAYCAVCEAPLFKGRDVAVVGGGDSAMEEVLALTGHARRVHLVHRGDRFRATPVLLERVRALTDVSVRTAHVVRELRRGPDGRLSGLTLENTATGDTAPLAVQGLFVAIGHTPRTRLAGGVLPLAPTGHLHTTGPGGTTGLPGVFVAGDVTDARYRQAVTAAAAGCAAALETTRYLEGVHA</sequence>
<proteinExistence type="predicted"/>
<evidence type="ECO:0000256" key="2">
    <source>
        <dbReference type="ARBA" id="ARBA00023002"/>
    </source>
</evidence>
<dbReference type="InterPro" id="IPR036188">
    <property type="entry name" value="FAD/NAD-bd_sf"/>
</dbReference>
<evidence type="ECO:0000313" key="6">
    <source>
        <dbReference type="Proteomes" id="UP000466345"/>
    </source>
</evidence>
<dbReference type="Gene3D" id="3.50.50.60">
    <property type="entry name" value="FAD/NAD(P)-binding domain"/>
    <property type="match status" value="2"/>
</dbReference>
<dbReference type="EC" id="1.8.1.9" evidence="5"/>
<keyword evidence="2 5" id="KW-0560">Oxidoreductase</keyword>
<dbReference type="AlphaFoldDB" id="A0A7K0C989"/>
<dbReference type="Pfam" id="PF07992">
    <property type="entry name" value="Pyr_redox_2"/>
    <property type="match status" value="1"/>
</dbReference>